<evidence type="ECO:0000256" key="8">
    <source>
        <dbReference type="ARBA" id="ARBA00023136"/>
    </source>
</evidence>
<reference evidence="13 14" key="1">
    <citation type="submission" date="2021-03" db="EMBL/GenBank/DDBJ databases">
        <title>Complete Genome Sequences of Two Lysobacter Strains Isolated from Sea Water (Lysobacter caseinilyticus) and Soil (Lysobacter helvus) in South Korea.</title>
        <authorList>
            <person name="Watanabe Y."/>
            <person name="Arakawa K."/>
        </authorList>
    </citation>
    <scope>NUCLEOTIDE SEQUENCE [LARGE SCALE GENOMIC DNA]</scope>
    <source>
        <strain evidence="13 14">KVB24</strain>
    </source>
</reference>
<evidence type="ECO:0000256" key="6">
    <source>
        <dbReference type="ARBA" id="ARBA00022692"/>
    </source>
</evidence>
<evidence type="ECO:0000256" key="11">
    <source>
        <dbReference type="SAM" id="Phobius"/>
    </source>
</evidence>
<evidence type="ECO:0000256" key="10">
    <source>
        <dbReference type="ARBA" id="ARBA00030775"/>
    </source>
</evidence>
<evidence type="ECO:0000256" key="3">
    <source>
        <dbReference type="ARBA" id="ARBA00022475"/>
    </source>
</evidence>
<dbReference type="InterPro" id="IPR045584">
    <property type="entry name" value="Pilin-like"/>
</dbReference>
<dbReference type="InterPro" id="IPR012902">
    <property type="entry name" value="N_methyl_site"/>
</dbReference>
<evidence type="ECO:0000259" key="12">
    <source>
        <dbReference type="Pfam" id="PF12019"/>
    </source>
</evidence>
<keyword evidence="6 11" id="KW-0812">Transmembrane</keyword>
<evidence type="ECO:0000256" key="9">
    <source>
        <dbReference type="ARBA" id="ARBA00025772"/>
    </source>
</evidence>
<evidence type="ECO:0000313" key="14">
    <source>
        <dbReference type="Proteomes" id="UP000681317"/>
    </source>
</evidence>
<keyword evidence="7 11" id="KW-1133">Transmembrane helix</keyword>
<sequence length="188" mass="19293">MRPKHSSGVTLIELMAVIAVLIILVILAVPSFFDFFDRHRVRGAAEDIASMISNARAEGVKNDLDVSIAATGSGTTWCIGGNAATAPTGGNSAGGATDCDCSDAAQCRISGQRMAVDSADYRGVSIGALPASLTFNSTLGMIVPLGSREIPLVSSSGKYEVTVEVNALGQARACTKPDKPTMTGVAVC</sequence>
<dbReference type="EMBL" id="AP024545">
    <property type="protein sequence ID" value="BCT91639.1"/>
    <property type="molecule type" value="Genomic_DNA"/>
</dbReference>
<dbReference type="Pfam" id="PF12019">
    <property type="entry name" value="GspH"/>
    <property type="match status" value="1"/>
</dbReference>
<accession>A0ABM7Q339</accession>
<name>A0ABM7Q339_9GAMM</name>
<keyword evidence="4" id="KW-0488">Methylation</keyword>
<proteinExistence type="inferred from homology"/>
<keyword evidence="5" id="KW-0997">Cell inner membrane</keyword>
<comment type="similarity">
    <text evidence="9">Belongs to the GSP H family.</text>
</comment>
<evidence type="ECO:0000256" key="2">
    <source>
        <dbReference type="ARBA" id="ARBA00021549"/>
    </source>
</evidence>
<feature type="domain" description="General secretion pathway GspH" evidence="12">
    <location>
        <begin position="44"/>
        <end position="169"/>
    </location>
</feature>
<dbReference type="Pfam" id="PF07963">
    <property type="entry name" value="N_methyl"/>
    <property type="match status" value="1"/>
</dbReference>
<feature type="transmembrane region" description="Helical" evidence="11">
    <location>
        <begin position="12"/>
        <end position="33"/>
    </location>
</feature>
<gene>
    <name evidence="13" type="ORF">LYSCAS_06630</name>
</gene>
<keyword evidence="8 11" id="KW-0472">Membrane</keyword>
<dbReference type="RefSeq" id="WP_213435675.1">
    <property type="nucleotide sequence ID" value="NZ_AP024545.1"/>
</dbReference>
<protein>
    <recommendedName>
        <fullName evidence="2">Type II secretion system protein H</fullName>
    </recommendedName>
    <alternativeName>
        <fullName evidence="10">General secretion pathway protein H</fullName>
    </alternativeName>
</protein>
<dbReference type="Gene3D" id="3.30.700.10">
    <property type="entry name" value="Glycoprotein, Type 4 Pilin"/>
    <property type="match status" value="1"/>
</dbReference>
<evidence type="ECO:0000313" key="13">
    <source>
        <dbReference type="EMBL" id="BCT91639.1"/>
    </source>
</evidence>
<evidence type="ECO:0000256" key="4">
    <source>
        <dbReference type="ARBA" id="ARBA00022481"/>
    </source>
</evidence>
<evidence type="ECO:0000256" key="1">
    <source>
        <dbReference type="ARBA" id="ARBA00004377"/>
    </source>
</evidence>
<keyword evidence="14" id="KW-1185">Reference proteome</keyword>
<dbReference type="PROSITE" id="PS00409">
    <property type="entry name" value="PROKAR_NTER_METHYL"/>
    <property type="match status" value="1"/>
</dbReference>
<dbReference type="Proteomes" id="UP000681317">
    <property type="component" value="Chromosome"/>
</dbReference>
<organism evidence="13 14">
    <name type="scientific">Noviluteimonas caseinilytica</name>
    <dbReference type="NCBI Taxonomy" id="2675101"/>
    <lineage>
        <taxon>Bacteria</taxon>
        <taxon>Pseudomonadati</taxon>
        <taxon>Pseudomonadota</taxon>
        <taxon>Gammaproteobacteria</taxon>
        <taxon>Lysobacterales</taxon>
        <taxon>Lysobacteraceae</taxon>
        <taxon>Noviluteimonas</taxon>
    </lineage>
</organism>
<evidence type="ECO:0000256" key="5">
    <source>
        <dbReference type="ARBA" id="ARBA00022519"/>
    </source>
</evidence>
<evidence type="ECO:0000256" key="7">
    <source>
        <dbReference type="ARBA" id="ARBA00022989"/>
    </source>
</evidence>
<dbReference type="InterPro" id="IPR022346">
    <property type="entry name" value="T2SS_GspH"/>
</dbReference>
<dbReference type="SUPFAM" id="SSF54523">
    <property type="entry name" value="Pili subunits"/>
    <property type="match status" value="1"/>
</dbReference>
<comment type="subcellular location">
    <subcellularLocation>
        <location evidence="1">Cell inner membrane</location>
        <topology evidence="1">Single-pass membrane protein</topology>
    </subcellularLocation>
</comment>
<keyword evidence="3" id="KW-1003">Cell membrane</keyword>